<name>A1HMU2_9FIRM</name>
<evidence type="ECO:0000256" key="1">
    <source>
        <dbReference type="SAM" id="MobiDB-lite"/>
    </source>
</evidence>
<organism evidence="2 3">
    <name type="scientific">Thermosinus carboxydivorans Nor1</name>
    <dbReference type="NCBI Taxonomy" id="401526"/>
    <lineage>
        <taxon>Bacteria</taxon>
        <taxon>Bacillati</taxon>
        <taxon>Bacillota</taxon>
        <taxon>Negativicutes</taxon>
        <taxon>Selenomonadales</taxon>
        <taxon>Sporomusaceae</taxon>
        <taxon>Thermosinus</taxon>
    </lineage>
</organism>
<evidence type="ECO:0000313" key="2">
    <source>
        <dbReference type="EMBL" id="EAX48576.1"/>
    </source>
</evidence>
<sequence length="64" mass="7103">MNRLIQQASLQVLAPIFDPQFSEASYGLCPGRRAQDEVKKARQYVPSPSRESLDGDGLRAIVNN</sequence>
<dbReference type="EMBL" id="AAWL01000002">
    <property type="protein sequence ID" value="EAX48576.1"/>
    <property type="molecule type" value="Genomic_DNA"/>
</dbReference>
<evidence type="ECO:0000313" key="3">
    <source>
        <dbReference type="Proteomes" id="UP000005139"/>
    </source>
</evidence>
<reference evidence="2 3" key="2">
    <citation type="submission" date="2007-01" db="EMBL/GenBank/DDBJ databases">
        <title>Sequencing of the draft genome and assembly of Thermosinus carboxydivorans Nor1.</title>
        <authorList>
            <consortium name="US DOE Joint Genome Institute (JGI-PGF)"/>
            <person name="Copeland A."/>
            <person name="Lucas S."/>
            <person name="Lapidus A."/>
            <person name="Barry K."/>
            <person name="Glavina del Rio T."/>
            <person name="Dalin E."/>
            <person name="Tice H."/>
            <person name="Bruce D."/>
            <person name="Pitluck S."/>
            <person name="Richardson P."/>
        </authorList>
    </citation>
    <scope>NUCLEOTIDE SEQUENCE [LARGE SCALE GENOMIC DNA]</scope>
    <source>
        <strain evidence="2 3">Nor1</strain>
    </source>
</reference>
<accession>A1HMU2</accession>
<dbReference type="eggNOG" id="COG3344">
    <property type="taxonomic scope" value="Bacteria"/>
</dbReference>
<proteinExistence type="predicted"/>
<keyword evidence="3" id="KW-1185">Reference proteome</keyword>
<gene>
    <name evidence="2" type="ORF">TcarDRAFT_2048</name>
</gene>
<feature type="region of interest" description="Disordered" evidence="1">
    <location>
        <begin position="37"/>
        <end position="64"/>
    </location>
</feature>
<dbReference type="AlphaFoldDB" id="A1HMU2"/>
<reference evidence="2 3" key="1">
    <citation type="submission" date="2007-01" db="EMBL/GenBank/DDBJ databases">
        <title>Annotation of the draft genome assembly of Thermosinus carboxydivorans Nor1.</title>
        <authorList>
            <consortium name="US DOE Joint Genome Institute (JGI-ORNL)"/>
            <person name="Larimer F."/>
            <person name="Land M."/>
            <person name="Hauser L."/>
        </authorList>
    </citation>
    <scope>NUCLEOTIDE SEQUENCE [LARGE SCALE GENOMIC DNA]</scope>
    <source>
        <strain evidence="2 3">Nor1</strain>
    </source>
</reference>
<comment type="caution">
    <text evidence="2">The sequence shown here is derived from an EMBL/GenBank/DDBJ whole genome shotgun (WGS) entry which is preliminary data.</text>
</comment>
<dbReference type="Proteomes" id="UP000005139">
    <property type="component" value="Unassembled WGS sequence"/>
</dbReference>
<protein>
    <submittedName>
        <fullName evidence="2">Uncharacterized protein</fullName>
    </submittedName>
</protein>